<sequence length="1035" mass="114663">MDGYGIPASGPRPPQRFDDASSESEEEEGIGFPAGGGVAESESDEEDQNQRNGKAPAISSRCSVKKLHDLLASLEMDFRGLLELPKITKTDRHFLMSILGHIDEEASSITIDHKRDVQFYDEDVHTVLGIPCGAAPVRDAGHHVSEEVLTLIRGMFGIGPGEHSILPIVEAVKMTYGRRMTVGEKNKFKVGLVICACTYLLAPTLENDYFCTDYWGALATPDLIHMHKWCRYTREELLVAAKRVKADLLGGRQKSNLSGCLPFIQVFYVDNLDAAENNIDHTVWPRVKVYTYTLMKTIIQKDVKSRKGDYPVVYGRLLPRAETEVCYHRNPMNRKIAAGTSTGTAHGRPVASGCSSIDIKEFTSRCEEVLLSTARKKEEENHRHFNALNSLENSAQHTIKREAKRVRDGFFSFFSIIERQDAEMRTRRNDTSNNGNSTGGRGASPITHSPGPAASNAAATPPDTRRDLRNSNISPEVVEVSPRRFKKTAKKPKKVRFECEASDVMDITDSEDNTNVVSSTVAPINSATTPGGCRIQGNSPSINLALDSLITEAERYSAGGKQNGESSAATNKSIMDIVPGLSTSDVVGAADVASTYPVCCAQDPNYHHNRLWNYPDGHPLLEETASFDLGVITPPCNKSKGPSLVSIAAMRDVTRRDLFGAGDFGTSTPGSANLGTPSTPFHIASASLDGTQQRQIVHDISPVSCTRSVATGILDFREEVEADCVNLNKPVEENSLSAPPPKRRVVPGPAGRSPFIMQYRLSERASGNATHLYLVFSQMSGAVLNNNWVVSPYPSYIELTGAILKKQLSVGGFIEIDLMNVFMRRFQQLENVWARKYGDSTWRHYPEPDFVSHVLRGGDFIRNDYVRNIFVGHHISHDVNRCPMMILPVQHTHAWSTYFFDFPRRRTTILDPMINNGDRPADELRNEHIKIAHELRAALMVCIAEYFDGWAPKTKGWQNWFPKLTTGPWVCSRASSGIVALHYARQWMGTKLQRTLSPIGDEFDQSRMMLLYEVLGLGGNIGQLPAKFKVCQTDC</sequence>
<feature type="compositionally biased region" description="Basic residues" evidence="1">
    <location>
        <begin position="483"/>
        <end position="492"/>
    </location>
</feature>
<keyword evidence="3" id="KW-1185">Reference proteome</keyword>
<gene>
    <name evidence="2" type="ORF">TRITD_1Av1G210870</name>
</gene>
<name>A0A9R0UZN9_TRITD</name>
<reference evidence="2 3" key="1">
    <citation type="submission" date="2017-09" db="EMBL/GenBank/DDBJ databases">
        <authorList>
            <consortium name="International Durum Wheat Genome Sequencing Consortium (IDWGSC)"/>
            <person name="Milanesi L."/>
        </authorList>
    </citation>
    <scope>NUCLEOTIDE SEQUENCE [LARGE SCALE GENOMIC DNA]</scope>
    <source>
        <strain evidence="3">cv. Svevo</strain>
    </source>
</reference>
<accession>A0A9R0UZN9</accession>
<evidence type="ECO:0000256" key="1">
    <source>
        <dbReference type="SAM" id="MobiDB-lite"/>
    </source>
</evidence>
<dbReference type="Proteomes" id="UP000324705">
    <property type="component" value="Chromosome 1A"/>
</dbReference>
<feature type="region of interest" description="Disordered" evidence="1">
    <location>
        <begin position="424"/>
        <end position="492"/>
    </location>
</feature>
<evidence type="ECO:0000313" key="2">
    <source>
        <dbReference type="EMBL" id="VAH10536.1"/>
    </source>
</evidence>
<dbReference type="SUPFAM" id="SSF54001">
    <property type="entry name" value="Cysteine proteinases"/>
    <property type="match status" value="1"/>
</dbReference>
<dbReference type="Gramene" id="TRITD1Av1G210870.1">
    <property type="protein sequence ID" value="TRITD1Av1G210870.1"/>
    <property type="gene ID" value="TRITD1Av1G210870"/>
</dbReference>
<dbReference type="Gene3D" id="3.40.395.10">
    <property type="entry name" value="Adenoviral Proteinase, Chain A"/>
    <property type="match status" value="1"/>
</dbReference>
<dbReference type="PANTHER" id="PTHR34835">
    <property type="entry name" value="OS07G0283600 PROTEIN-RELATED"/>
    <property type="match status" value="1"/>
</dbReference>
<dbReference type="OMA" id="FTSRCEE"/>
<dbReference type="InterPro" id="IPR038765">
    <property type="entry name" value="Papain-like_cys_pep_sf"/>
</dbReference>
<evidence type="ECO:0000313" key="3">
    <source>
        <dbReference type="Proteomes" id="UP000324705"/>
    </source>
</evidence>
<organism evidence="2 3">
    <name type="scientific">Triticum turgidum subsp. durum</name>
    <name type="common">Durum wheat</name>
    <name type="synonym">Triticum durum</name>
    <dbReference type="NCBI Taxonomy" id="4567"/>
    <lineage>
        <taxon>Eukaryota</taxon>
        <taxon>Viridiplantae</taxon>
        <taxon>Streptophyta</taxon>
        <taxon>Embryophyta</taxon>
        <taxon>Tracheophyta</taxon>
        <taxon>Spermatophyta</taxon>
        <taxon>Magnoliopsida</taxon>
        <taxon>Liliopsida</taxon>
        <taxon>Poales</taxon>
        <taxon>Poaceae</taxon>
        <taxon>BOP clade</taxon>
        <taxon>Pooideae</taxon>
        <taxon>Triticodae</taxon>
        <taxon>Triticeae</taxon>
        <taxon>Triticinae</taxon>
        <taxon>Triticum</taxon>
    </lineage>
</organism>
<dbReference type="EMBL" id="LT934111">
    <property type="protein sequence ID" value="VAH10536.1"/>
    <property type="molecule type" value="Genomic_DNA"/>
</dbReference>
<proteinExistence type="predicted"/>
<protein>
    <submittedName>
        <fullName evidence="2">Uncharacterized protein</fullName>
    </submittedName>
</protein>
<dbReference type="AlphaFoldDB" id="A0A9R0UZN9"/>
<feature type="region of interest" description="Disordered" evidence="1">
    <location>
        <begin position="1"/>
        <end position="58"/>
    </location>
</feature>
<dbReference type="PANTHER" id="PTHR34835:SF63">
    <property type="entry name" value="AMINOTRANSFERASE-LIKE PLANT MOBILE DOMAIN-CONTAINING PROTEIN"/>
    <property type="match status" value="1"/>
</dbReference>
<feature type="compositionally biased region" description="Acidic residues" evidence="1">
    <location>
        <begin position="20"/>
        <end position="29"/>
    </location>
</feature>